<evidence type="ECO:0000259" key="1">
    <source>
        <dbReference type="Pfam" id="PF14667"/>
    </source>
</evidence>
<comment type="caution">
    <text evidence="2">The sequence shown here is derived from an EMBL/GenBank/DDBJ whole genome shotgun (WGS) entry which is preliminary data.</text>
</comment>
<dbReference type="InterPro" id="IPR029303">
    <property type="entry name" value="CapF_C"/>
</dbReference>
<accession>A0A0W0X0H7</accession>
<name>A0A0W0X0H7_9GAMM</name>
<proteinExistence type="predicted"/>
<gene>
    <name evidence="2" type="ORF">Loak_1734</name>
</gene>
<reference evidence="2 3" key="1">
    <citation type="submission" date="2015-11" db="EMBL/GenBank/DDBJ databases">
        <title>Genomic analysis of 38 Legionella species identifies large and diverse effector repertoires.</title>
        <authorList>
            <person name="Burstein D."/>
            <person name="Amaro F."/>
            <person name="Zusman T."/>
            <person name="Lifshitz Z."/>
            <person name="Cohen O."/>
            <person name="Gilbert J.A."/>
            <person name="Pupko T."/>
            <person name="Shuman H.A."/>
            <person name="Segal G."/>
        </authorList>
    </citation>
    <scope>NUCLEOTIDE SEQUENCE [LARGE SCALE GENOMIC DNA]</scope>
    <source>
        <strain evidence="2 3">Oak Ridge-10</strain>
    </source>
</reference>
<dbReference type="Proteomes" id="UP000054858">
    <property type="component" value="Unassembled WGS sequence"/>
</dbReference>
<dbReference type="Gene3D" id="2.60.120.10">
    <property type="entry name" value="Jelly Rolls"/>
    <property type="match status" value="1"/>
</dbReference>
<dbReference type="PATRIC" id="fig|29423.5.peg.1817"/>
<protein>
    <recommendedName>
        <fullName evidence="1">Capsular polysaccharide assembling protein CapF C-terminal domain-containing protein</fullName>
    </recommendedName>
</protein>
<dbReference type="EMBL" id="LNYP01000029">
    <property type="protein sequence ID" value="KTD38058.1"/>
    <property type="molecule type" value="Genomic_DNA"/>
</dbReference>
<dbReference type="RefSeq" id="WP_025385726.1">
    <property type="nucleotide sequence ID" value="NZ_LCUA01000004.1"/>
</dbReference>
<dbReference type="InterPro" id="IPR014710">
    <property type="entry name" value="RmlC-like_jellyroll"/>
</dbReference>
<organism evidence="2 3">
    <name type="scientific">Legionella oakridgensis</name>
    <dbReference type="NCBI Taxonomy" id="29423"/>
    <lineage>
        <taxon>Bacteria</taxon>
        <taxon>Pseudomonadati</taxon>
        <taxon>Pseudomonadota</taxon>
        <taxon>Gammaproteobacteria</taxon>
        <taxon>Legionellales</taxon>
        <taxon>Legionellaceae</taxon>
        <taxon>Legionella</taxon>
    </lineage>
</organism>
<evidence type="ECO:0000313" key="2">
    <source>
        <dbReference type="EMBL" id="KTD38058.1"/>
    </source>
</evidence>
<dbReference type="AlphaFoldDB" id="A0A0W0X0H7"/>
<sequence>MSNKELVRIKKFDVVGHDERGLTAEFSLPRKQAEFVFLTRKEKSVSGNTYHEGKNTATNPKVFVLLSGDITFSYRKIGTTEKYSEFIQAPAVIEVSPHVTHKVEALCDFILLECNSIKDIQNDRIREEV</sequence>
<feature type="domain" description="Capsular polysaccharide assembling protein CapF C-terminal" evidence="1">
    <location>
        <begin position="17"/>
        <end position="108"/>
    </location>
</feature>
<evidence type="ECO:0000313" key="3">
    <source>
        <dbReference type="Proteomes" id="UP000054858"/>
    </source>
</evidence>
<dbReference type="Pfam" id="PF14667">
    <property type="entry name" value="Polysacc_synt_C"/>
    <property type="match status" value="1"/>
</dbReference>